<dbReference type="AlphaFoldDB" id="A0A6A6TJB9"/>
<feature type="region of interest" description="Disordered" evidence="1">
    <location>
        <begin position="259"/>
        <end position="307"/>
    </location>
</feature>
<dbReference type="InterPro" id="IPR020592">
    <property type="entry name" value="Ribosomal_bS16_CS"/>
</dbReference>
<feature type="compositionally biased region" description="Polar residues" evidence="1">
    <location>
        <begin position="195"/>
        <end position="206"/>
    </location>
</feature>
<feature type="region of interest" description="Disordered" evidence="1">
    <location>
        <begin position="155"/>
        <end position="213"/>
    </location>
</feature>
<feature type="compositionally biased region" description="Basic and acidic residues" evidence="1">
    <location>
        <begin position="357"/>
        <end position="367"/>
    </location>
</feature>
<evidence type="ECO:0000313" key="2">
    <source>
        <dbReference type="EMBL" id="KAF2659832.1"/>
    </source>
</evidence>
<feature type="compositionally biased region" description="Basic and acidic residues" evidence="1">
    <location>
        <begin position="474"/>
        <end position="493"/>
    </location>
</feature>
<protein>
    <submittedName>
        <fullName evidence="2">Uncharacterized protein</fullName>
    </submittedName>
</protein>
<name>A0A6A6TJB9_9PLEO</name>
<sequence>MPNRSHLPDKVFLRLSRPGKSYDEIFKTPGKPDGTHKVLLETEKLKSSIALCAKVKPGGNIRVADSKFCEKSIENLVTTLTEKRKHLDGYLGKVKPSTLGEWGIVGSASGSPARTDIKDLVILFATQYDADRIMSTKELYPSDLIRALEKNYHEEEAGLEGPNKVAQTTDKKGETAQNNASDQETAGTDRRSRPRSGNNDTNSNNIAGIVSGPLPANADMTLIVEAFNRTVQKEAKKHQSSSGVRATYSDVPLATEIASSISIPPIPQRRPASENAAPREQHPSGKTNQTPIVEKGGTPQKRLAEKDPQQLAMPALEPSKATMHADQVLNKQLPRNAQSVEGYVSNRSESTLQAERATNKQVDKNSHPVEQPEIETTQASAGFSERPSLPTNSTNEKEPDEQPQVETSQTRTRAAGTPSPRTNSTNENEPEEEHAGVEDQENAMDIPDTGTRDELDEKQADVKDQEIASNTADSAKERASVHQEVPSRDKSNQEEDVQSGLEQHLSRYEDRKEDESEPACQ</sequence>
<feature type="region of interest" description="Disordered" evidence="1">
    <location>
        <begin position="334"/>
        <end position="521"/>
    </location>
</feature>
<feature type="compositionally biased region" description="Polar residues" evidence="1">
    <location>
        <begin position="334"/>
        <end position="353"/>
    </location>
</feature>
<feature type="compositionally biased region" description="Basic and acidic residues" evidence="1">
    <location>
        <begin position="504"/>
        <end position="514"/>
    </location>
</feature>
<dbReference type="PROSITE" id="PS00732">
    <property type="entry name" value="RIBOSOMAL_S16"/>
    <property type="match status" value="1"/>
</dbReference>
<dbReference type="GO" id="GO:0003735">
    <property type="term" value="F:structural constituent of ribosome"/>
    <property type="evidence" value="ECO:0007669"/>
    <property type="project" value="InterPro"/>
</dbReference>
<feature type="compositionally biased region" description="Polar residues" evidence="1">
    <location>
        <begin position="175"/>
        <end position="186"/>
    </location>
</feature>
<evidence type="ECO:0000256" key="1">
    <source>
        <dbReference type="SAM" id="MobiDB-lite"/>
    </source>
</evidence>
<keyword evidence="3" id="KW-1185">Reference proteome</keyword>
<feature type="compositionally biased region" description="Acidic residues" evidence="1">
    <location>
        <begin position="428"/>
        <end position="442"/>
    </location>
</feature>
<proteinExistence type="predicted"/>
<dbReference type="GO" id="GO:0005840">
    <property type="term" value="C:ribosome"/>
    <property type="evidence" value="ECO:0007669"/>
    <property type="project" value="InterPro"/>
</dbReference>
<feature type="compositionally biased region" description="Basic and acidic residues" evidence="1">
    <location>
        <begin position="450"/>
        <end position="466"/>
    </location>
</feature>
<evidence type="ECO:0000313" key="3">
    <source>
        <dbReference type="Proteomes" id="UP000799324"/>
    </source>
</evidence>
<gene>
    <name evidence="2" type="ORF">K491DRAFT_712367</name>
</gene>
<dbReference type="Proteomes" id="UP000799324">
    <property type="component" value="Unassembled WGS sequence"/>
</dbReference>
<dbReference type="GO" id="GO:0006412">
    <property type="term" value="P:translation"/>
    <property type="evidence" value="ECO:0007669"/>
    <property type="project" value="InterPro"/>
</dbReference>
<organism evidence="2 3">
    <name type="scientific">Lophiostoma macrostomum CBS 122681</name>
    <dbReference type="NCBI Taxonomy" id="1314788"/>
    <lineage>
        <taxon>Eukaryota</taxon>
        <taxon>Fungi</taxon>
        <taxon>Dikarya</taxon>
        <taxon>Ascomycota</taxon>
        <taxon>Pezizomycotina</taxon>
        <taxon>Dothideomycetes</taxon>
        <taxon>Pleosporomycetidae</taxon>
        <taxon>Pleosporales</taxon>
        <taxon>Lophiostomataceae</taxon>
        <taxon>Lophiostoma</taxon>
    </lineage>
</organism>
<dbReference type="EMBL" id="MU004304">
    <property type="protein sequence ID" value="KAF2659832.1"/>
    <property type="molecule type" value="Genomic_DNA"/>
</dbReference>
<accession>A0A6A6TJB9</accession>
<reference evidence="2" key="1">
    <citation type="journal article" date="2020" name="Stud. Mycol.">
        <title>101 Dothideomycetes genomes: a test case for predicting lifestyles and emergence of pathogens.</title>
        <authorList>
            <person name="Haridas S."/>
            <person name="Albert R."/>
            <person name="Binder M."/>
            <person name="Bloem J."/>
            <person name="Labutti K."/>
            <person name="Salamov A."/>
            <person name="Andreopoulos B."/>
            <person name="Baker S."/>
            <person name="Barry K."/>
            <person name="Bills G."/>
            <person name="Bluhm B."/>
            <person name="Cannon C."/>
            <person name="Castanera R."/>
            <person name="Culley D."/>
            <person name="Daum C."/>
            <person name="Ezra D."/>
            <person name="Gonzalez J."/>
            <person name="Henrissat B."/>
            <person name="Kuo A."/>
            <person name="Liang C."/>
            <person name="Lipzen A."/>
            <person name="Lutzoni F."/>
            <person name="Magnuson J."/>
            <person name="Mondo S."/>
            <person name="Nolan M."/>
            <person name="Ohm R."/>
            <person name="Pangilinan J."/>
            <person name="Park H.-J."/>
            <person name="Ramirez L."/>
            <person name="Alfaro M."/>
            <person name="Sun H."/>
            <person name="Tritt A."/>
            <person name="Yoshinaga Y."/>
            <person name="Zwiers L.-H."/>
            <person name="Turgeon B."/>
            <person name="Goodwin S."/>
            <person name="Spatafora J."/>
            <person name="Crous P."/>
            <person name="Grigoriev I."/>
        </authorList>
    </citation>
    <scope>NUCLEOTIDE SEQUENCE</scope>
    <source>
        <strain evidence="2">CBS 122681</strain>
    </source>
</reference>